<evidence type="ECO:0000313" key="1">
    <source>
        <dbReference type="EMBL" id="EJK71431.1"/>
    </source>
</evidence>
<name>K0TD63_THAOC</name>
<sequence>MLVHGVGQDARSVESLLSIDSPTDTKACHREVASAYAEPEPRKSELHFTHVLVRKAPSVESLLSIDSPTDMKA</sequence>
<dbReference type="AlphaFoldDB" id="K0TD63"/>
<dbReference type="EMBL" id="AGNL01007231">
    <property type="protein sequence ID" value="EJK71431.1"/>
    <property type="molecule type" value="Genomic_DNA"/>
</dbReference>
<reference evidence="1 2" key="1">
    <citation type="journal article" date="2012" name="Genome Biol.">
        <title>Genome and low-iron response of an oceanic diatom adapted to chronic iron limitation.</title>
        <authorList>
            <person name="Lommer M."/>
            <person name="Specht M."/>
            <person name="Roy A.S."/>
            <person name="Kraemer L."/>
            <person name="Andreson R."/>
            <person name="Gutowska M.A."/>
            <person name="Wolf J."/>
            <person name="Bergner S.V."/>
            <person name="Schilhabel M.B."/>
            <person name="Klostermeier U.C."/>
            <person name="Beiko R.G."/>
            <person name="Rosenstiel P."/>
            <person name="Hippler M."/>
            <person name="Laroche J."/>
        </authorList>
    </citation>
    <scope>NUCLEOTIDE SEQUENCE [LARGE SCALE GENOMIC DNA]</scope>
    <source>
        <strain evidence="1 2">CCMP1005</strain>
    </source>
</reference>
<gene>
    <name evidence="1" type="ORF">THAOC_07130</name>
</gene>
<comment type="caution">
    <text evidence="1">The sequence shown here is derived from an EMBL/GenBank/DDBJ whole genome shotgun (WGS) entry which is preliminary data.</text>
</comment>
<accession>K0TD63</accession>
<keyword evidence="2" id="KW-1185">Reference proteome</keyword>
<dbReference type="Proteomes" id="UP000266841">
    <property type="component" value="Unassembled WGS sequence"/>
</dbReference>
<organism evidence="1 2">
    <name type="scientific">Thalassiosira oceanica</name>
    <name type="common">Marine diatom</name>
    <dbReference type="NCBI Taxonomy" id="159749"/>
    <lineage>
        <taxon>Eukaryota</taxon>
        <taxon>Sar</taxon>
        <taxon>Stramenopiles</taxon>
        <taxon>Ochrophyta</taxon>
        <taxon>Bacillariophyta</taxon>
        <taxon>Coscinodiscophyceae</taxon>
        <taxon>Thalassiosirophycidae</taxon>
        <taxon>Thalassiosirales</taxon>
        <taxon>Thalassiosiraceae</taxon>
        <taxon>Thalassiosira</taxon>
    </lineage>
</organism>
<feature type="non-terminal residue" evidence="1">
    <location>
        <position position="73"/>
    </location>
</feature>
<protein>
    <submittedName>
        <fullName evidence="1">Uncharacterized protein</fullName>
    </submittedName>
</protein>
<proteinExistence type="predicted"/>
<evidence type="ECO:0000313" key="2">
    <source>
        <dbReference type="Proteomes" id="UP000266841"/>
    </source>
</evidence>